<name>A0AAD3XWU4_NEPGR</name>
<dbReference type="InterPro" id="IPR013087">
    <property type="entry name" value="Znf_C2H2_type"/>
</dbReference>
<dbReference type="PROSITE" id="PS50157">
    <property type="entry name" value="ZINC_FINGER_C2H2_2"/>
    <property type="match status" value="1"/>
</dbReference>
<evidence type="ECO:0000256" key="2">
    <source>
        <dbReference type="ARBA" id="ARBA00022723"/>
    </source>
</evidence>
<evidence type="ECO:0000256" key="1">
    <source>
        <dbReference type="ARBA" id="ARBA00004123"/>
    </source>
</evidence>
<protein>
    <recommendedName>
        <fullName evidence="8">C2H2-type domain-containing protein</fullName>
    </recommendedName>
</protein>
<comment type="caution">
    <text evidence="9">The sequence shown here is derived from an EMBL/GenBank/DDBJ whole genome shotgun (WGS) entry which is preliminary data.</text>
</comment>
<keyword evidence="3 6" id="KW-0863">Zinc-finger</keyword>
<evidence type="ECO:0000256" key="6">
    <source>
        <dbReference type="PROSITE-ProRule" id="PRU00042"/>
    </source>
</evidence>
<evidence type="ECO:0000256" key="4">
    <source>
        <dbReference type="ARBA" id="ARBA00022833"/>
    </source>
</evidence>
<dbReference type="AlphaFoldDB" id="A0AAD3XWU4"/>
<dbReference type="GO" id="GO:0005634">
    <property type="term" value="C:nucleus"/>
    <property type="evidence" value="ECO:0007669"/>
    <property type="project" value="UniProtKB-SubCell"/>
</dbReference>
<keyword evidence="4" id="KW-0862">Zinc</keyword>
<evidence type="ECO:0000256" key="3">
    <source>
        <dbReference type="ARBA" id="ARBA00022771"/>
    </source>
</evidence>
<feature type="compositionally biased region" description="Basic and acidic residues" evidence="7">
    <location>
        <begin position="7"/>
        <end position="27"/>
    </location>
</feature>
<evidence type="ECO:0000256" key="5">
    <source>
        <dbReference type="ARBA" id="ARBA00023242"/>
    </source>
</evidence>
<dbReference type="Proteomes" id="UP001279734">
    <property type="component" value="Unassembled WGS sequence"/>
</dbReference>
<sequence>MAAATRKVKEDATLPCKTHEERDDGMQKRMKATVPSDPDPHGLPSNTSPRALLVDLRLSSNDGSINQDSSPGSYRVPPNARVFTCSYCKREFSTSQALGGHQNAHKQERAQAKRAHGGGLDVASFGLPRYPYYPYYSSVPYYGSYHNNIIHRPPLGVRMDSVIHKPSYHNHHPWFRFGWPHQSSFDRLRTGSNNFCAPSDVGFIDGMPGPSARSDLGRRVIPTIGDNPPDLCSRLAGELDKLEGGGADLDLNLKL</sequence>
<dbReference type="PANTHER" id="PTHR47287">
    <property type="entry name" value="C2H2 AND C2HC ZINC FINGERS SUPERFAMILY PROTEIN"/>
    <property type="match status" value="1"/>
</dbReference>
<evidence type="ECO:0000256" key="7">
    <source>
        <dbReference type="SAM" id="MobiDB-lite"/>
    </source>
</evidence>
<dbReference type="Pfam" id="PF13912">
    <property type="entry name" value="zf-C2H2_6"/>
    <property type="match status" value="1"/>
</dbReference>
<organism evidence="9 10">
    <name type="scientific">Nepenthes gracilis</name>
    <name type="common">Slender pitcher plant</name>
    <dbReference type="NCBI Taxonomy" id="150966"/>
    <lineage>
        <taxon>Eukaryota</taxon>
        <taxon>Viridiplantae</taxon>
        <taxon>Streptophyta</taxon>
        <taxon>Embryophyta</taxon>
        <taxon>Tracheophyta</taxon>
        <taxon>Spermatophyta</taxon>
        <taxon>Magnoliopsida</taxon>
        <taxon>eudicotyledons</taxon>
        <taxon>Gunneridae</taxon>
        <taxon>Pentapetalae</taxon>
        <taxon>Caryophyllales</taxon>
        <taxon>Nepenthaceae</taxon>
        <taxon>Nepenthes</taxon>
    </lineage>
</organism>
<dbReference type="PANTHER" id="PTHR47287:SF9">
    <property type="entry name" value="ZINC FINGER PROTEIN 4-LIKE"/>
    <property type="match status" value="1"/>
</dbReference>
<reference evidence="9" key="1">
    <citation type="submission" date="2023-05" db="EMBL/GenBank/DDBJ databases">
        <title>Nepenthes gracilis genome sequencing.</title>
        <authorList>
            <person name="Fukushima K."/>
        </authorList>
    </citation>
    <scope>NUCLEOTIDE SEQUENCE</scope>
    <source>
        <strain evidence="9">SING2019-196</strain>
    </source>
</reference>
<dbReference type="SUPFAM" id="SSF57667">
    <property type="entry name" value="beta-beta-alpha zinc fingers"/>
    <property type="match status" value="1"/>
</dbReference>
<comment type="subcellular location">
    <subcellularLocation>
        <location evidence="1">Nucleus</location>
    </subcellularLocation>
</comment>
<feature type="region of interest" description="Disordered" evidence="7">
    <location>
        <begin position="1"/>
        <end position="48"/>
    </location>
</feature>
<dbReference type="GO" id="GO:0009788">
    <property type="term" value="P:negative regulation of abscisic acid-activated signaling pathway"/>
    <property type="evidence" value="ECO:0007669"/>
    <property type="project" value="InterPro"/>
</dbReference>
<keyword evidence="10" id="KW-1185">Reference proteome</keyword>
<dbReference type="Gene3D" id="3.30.160.60">
    <property type="entry name" value="Classic Zinc Finger"/>
    <property type="match status" value="1"/>
</dbReference>
<evidence type="ECO:0000259" key="8">
    <source>
        <dbReference type="PROSITE" id="PS50157"/>
    </source>
</evidence>
<gene>
    <name evidence="9" type="ORF">Nepgr_021220</name>
</gene>
<feature type="domain" description="C2H2-type" evidence="8">
    <location>
        <begin position="83"/>
        <end position="110"/>
    </location>
</feature>
<dbReference type="InterPro" id="IPR044246">
    <property type="entry name" value="ZFP3-like"/>
</dbReference>
<evidence type="ECO:0000313" key="9">
    <source>
        <dbReference type="EMBL" id="GMH19379.1"/>
    </source>
</evidence>
<evidence type="ECO:0000313" key="10">
    <source>
        <dbReference type="Proteomes" id="UP001279734"/>
    </source>
</evidence>
<dbReference type="GO" id="GO:0008270">
    <property type="term" value="F:zinc ion binding"/>
    <property type="evidence" value="ECO:0007669"/>
    <property type="project" value="UniProtKB-KW"/>
</dbReference>
<keyword evidence="2" id="KW-0479">Metal-binding</keyword>
<dbReference type="PROSITE" id="PS00028">
    <property type="entry name" value="ZINC_FINGER_C2H2_1"/>
    <property type="match status" value="1"/>
</dbReference>
<dbReference type="InterPro" id="IPR036236">
    <property type="entry name" value="Znf_C2H2_sf"/>
</dbReference>
<proteinExistence type="predicted"/>
<dbReference type="EMBL" id="BSYO01000020">
    <property type="protein sequence ID" value="GMH19379.1"/>
    <property type="molecule type" value="Genomic_DNA"/>
</dbReference>
<keyword evidence="5" id="KW-0539">Nucleus</keyword>
<accession>A0AAD3XWU4</accession>